<organism evidence="8 9">
    <name type="scientific">Manihot esculenta</name>
    <name type="common">Cassava</name>
    <name type="synonym">Jatropha manihot</name>
    <dbReference type="NCBI Taxonomy" id="3983"/>
    <lineage>
        <taxon>Eukaryota</taxon>
        <taxon>Viridiplantae</taxon>
        <taxon>Streptophyta</taxon>
        <taxon>Embryophyta</taxon>
        <taxon>Tracheophyta</taxon>
        <taxon>Spermatophyta</taxon>
        <taxon>Magnoliopsida</taxon>
        <taxon>eudicotyledons</taxon>
        <taxon>Gunneridae</taxon>
        <taxon>Pentapetalae</taxon>
        <taxon>rosids</taxon>
        <taxon>fabids</taxon>
        <taxon>Malpighiales</taxon>
        <taxon>Euphorbiaceae</taxon>
        <taxon>Crotonoideae</taxon>
        <taxon>Manihoteae</taxon>
        <taxon>Manihot</taxon>
    </lineage>
</organism>
<keyword evidence="9" id="KW-1185">Reference proteome</keyword>
<dbReference type="STRING" id="3983.A0A2C9UG83"/>
<feature type="signal peptide" evidence="7">
    <location>
        <begin position="1"/>
        <end position="23"/>
    </location>
</feature>
<comment type="caution">
    <text evidence="8">The sequence shown here is derived from an EMBL/GenBank/DDBJ whole genome shotgun (WGS) entry which is preliminary data.</text>
</comment>
<gene>
    <name evidence="8" type="ORF">MANES_15G091300v8</name>
</gene>
<keyword evidence="3" id="KW-0964">Secreted</keyword>
<dbReference type="PANTHER" id="PTHR33869">
    <property type="entry name" value="CLAVATA3/ESR (CLE)-RELATED PROTEIN 3"/>
    <property type="match status" value="1"/>
</dbReference>
<keyword evidence="5" id="KW-0325">Glycoprotein</keyword>
<proteinExistence type="inferred from homology"/>
<evidence type="ECO:0000256" key="5">
    <source>
        <dbReference type="ARBA" id="ARBA00023180"/>
    </source>
</evidence>
<dbReference type="EMBL" id="CM004401">
    <property type="protein sequence ID" value="OAY28742.1"/>
    <property type="molecule type" value="Genomic_DNA"/>
</dbReference>
<evidence type="ECO:0000256" key="3">
    <source>
        <dbReference type="ARBA" id="ARBA00022525"/>
    </source>
</evidence>
<dbReference type="InterPro" id="IPR039616">
    <property type="entry name" value="CLE1-4"/>
</dbReference>
<evidence type="ECO:0000256" key="4">
    <source>
        <dbReference type="ARBA" id="ARBA00022729"/>
    </source>
</evidence>
<dbReference type="GO" id="GO:0005576">
    <property type="term" value="C:extracellular region"/>
    <property type="evidence" value="ECO:0007669"/>
    <property type="project" value="UniProtKB-SubCell"/>
</dbReference>
<dbReference type="OMA" id="GNKRGRM"/>
<accession>A0A2C9UG83</accession>
<dbReference type="Gramene" id="Manes.15G091300.1.v8.1">
    <property type="protein sequence ID" value="Manes.15G091300.1.v8.1.CDS.1"/>
    <property type="gene ID" value="Manes.15G091300.v8.1"/>
</dbReference>
<keyword evidence="4 7" id="KW-0732">Signal</keyword>
<name>A0A2C9UG83_MANES</name>
<feature type="chain" id="PRO_5012813106" evidence="7">
    <location>
        <begin position="24"/>
        <end position="76"/>
    </location>
</feature>
<dbReference type="Proteomes" id="UP000091857">
    <property type="component" value="Chromosome 15"/>
</dbReference>
<dbReference type="PANTHER" id="PTHR33869:SF24">
    <property type="entry name" value="CLAVATA3_ESR (CLE)-RELATED PROTEIN 33"/>
    <property type="match status" value="1"/>
</dbReference>
<evidence type="ECO:0000256" key="2">
    <source>
        <dbReference type="ARBA" id="ARBA00005416"/>
    </source>
</evidence>
<comment type="subcellular location">
    <subcellularLocation>
        <location evidence="1">Secreted</location>
        <location evidence="1">Extracellular space</location>
    </subcellularLocation>
</comment>
<dbReference type="AlphaFoldDB" id="A0A2C9UG83"/>
<evidence type="ECO:0000256" key="1">
    <source>
        <dbReference type="ARBA" id="ARBA00004239"/>
    </source>
</evidence>
<evidence type="ECO:0000256" key="7">
    <source>
        <dbReference type="SAM" id="SignalP"/>
    </source>
</evidence>
<sequence>MAANVRFLLCLVLVLLSFSMSETRPIHHSSHQRRSHRSLIETAKEVLDESMRRQEIVGGFNQSFRVSPGGPDPHHH</sequence>
<reference evidence="9" key="1">
    <citation type="journal article" date="2016" name="Nat. Biotechnol.">
        <title>Sequencing wild and cultivated cassava and related species reveals extensive interspecific hybridization and genetic diversity.</title>
        <authorList>
            <person name="Bredeson J.V."/>
            <person name="Lyons J.B."/>
            <person name="Prochnik S.E."/>
            <person name="Wu G.A."/>
            <person name="Ha C.M."/>
            <person name="Edsinger-Gonzales E."/>
            <person name="Grimwood J."/>
            <person name="Schmutz J."/>
            <person name="Rabbi I.Y."/>
            <person name="Egesi C."/>
            <person name="Nauluvula P."/>
            <person name="Lebot V."/>
            <person name="Ndunguru J."/>
            <person name="Mkamilo G."/>
            <person name="Bart R.S."/>
            <person name="Setter T.L."/>
            <person name="Gleadow R.M."/>
            <person name="Kulakow P."/>
            <person name="Ferguson M.E."/>
            <person name="Rounsley S."/>
            <person name="Rokhsar D.S."/>
        </authorList>
    </citation>
    <scope>NUCLEOTIDE SEQUENCE [LARGE SCALE GENOMIC DNA]</scope>
    <source>
        <strain evidence="9">cv. AM560-2</strain>
    </source>
</reference>
<comment type="similarity">
    <text evidence="2">Belongs to the CLV3/ESR signal peptide family.</text>
</comment>
<dbReference type="GO" id="GO:0033612">
    <property type="term" value="F:receptor serine/threonine kinase binding"/>
    <property type="evidence" value="ECO:0000318"/>
    <property type="project" value="GO_Central"/>
</dbReference>
<keyword evidence="6" id="KW-0379">Hydroxylation</keyword>
<evidence type="ECO:0000313" key="8">
    <source>
        <dbReference type="EMBL" id="OAY28742.1"/>
    </source>
</evidence>
<evidence type="ECO:0000313" key="9">
    <source>
        <dbReference type="Proteomes" id="UP000091857"/>
    </source>
</evidence>
<evidence type="ECO:0000256" key="6">
    <source>
        <dbReference type="ARBA" id="ARBA00023278"/>
    </source>
</evidence>
<protein>
    <submittedName>
        <fullName evidence="8">Uncharacterized protein</fullName>
    </submittedName>
</protein>